<dbReference type="Pfam" id="PF00917">
    <property type="entry name" value="MATH"/>
    <property type="match status" value="1"/>
</dbReference>
<organism evidence="2 3">
    <name type="scientific">Caenorhabditis nigoni</name>
    <dbReference type="NCBI Taxonomy" id="1611254"/>
    <lineage>
        <taxon>Eukaryota</taxon>
        <taxon>Metazoa</taxon>
        <taxon>Ecdysozoa</taxon>
        <taxon>Nematoda</taxon>
        <taxon>Chromadorea</taxon>
        <taxon>Rhabditida</taxon>
        <taxon>Rhabditina</taxon>
        <taxon>Rhabditomorpha</taxon>
        <taxon>Rhabditoidea</taxon>
        <taxon>Rhabditidae</taxon>
        <taxon>Peloderinae</taxon>
        <taxon>Caenorhabditis</taxon>
    </lineage>
</organism>
<dbReference type="PROSITE" id="PS50097">
    <property type="entry name" value="BTB"/>
    <property type="match status" value="1"/>
</dbReference>
<proteinExistence type="predicted"/>
<gene>
    <name evidence="2" type="primary">Cnig_chr_II.g7816</name>
    <name evidence="2" type="ORF">B9Z55_007816</name>
</gene>
<dbReference type="InterPro" id="IPR052664">
    <property type="entry name" value="BTB-MATH_domain_protein"/>
</dbReference>
<evidence type="ECO:0000313" key="3">
    <source>
        <dbReference type="Proteomes" id="UP000230233"/>
    </source>
</evidence>
<feature type="domain" description="BTB" evidence="1">
    <location>
        <begin position="177"/>
        <end position="231"/>
    </location>
</feature>
<keyword evidence="3" id="KW-1185">Reference proteome</keyword>
<sequence length="231" mass="27252">MSEKEFTMRYEFKNVGQLRDGQEIFSPEEDHVGLKWWISIQKWGAFLRMFFSTRFGDGEIHVDYIKRIFSKNKQNIYSISGSKQLKINYGPCTFIDWGNLESEFLNDGKLDAEIYLKITKMIGFPLYQIRTVGVPMERKNYGHQMPLVRAPMGHFTPRIAFPRKELRSFGEDMRQFSDVILKVKDRKFYVSKLTLSSQSPYFATLFFGRFQESGKSEIELKNTTRLQESFH</sequence>
<dbReference type="SUPFAM" id="SSF54695">
    <property type="entry name" value="POZ domain"/>
    <property type="match status" value="1"/>
</dbReference>
<accession>A0A2G5VBC8</accession>
<evidence type="ECO:0000259" key="1">
    <source>
        <dbReference type="PROSITE" id="PS50097"/>
    </source>
</evidence>
<dbReference type="Proteomes" id="UP000230233">
    <property type="component" value="Chromosome II"/>
</dbReference>
<dbReference type="CDD" id="cd18186">
    <property type="entry name" value="BTB_POZ_ZBTB_KLHL-like"/>
    <property type="match status" value="1"/>
</dbReference>
<dbReference type="InterPro" id="IPR002083">
    <property type="entry name" value="MATH/TRAF_dom"/>
</dbReference>
<reference evidence="3" key="1">
    <citation type="submission" date="2017-10" db="EMBL/GenBank/DDBJ databases">
        <title>Rapid genome shrinkage in a self-fertile nematode reveals novel sperm competition proteins.</title>
        <authorList>
            <person name="Yin D."/>
            <person name="Schwarz E.M."/>
            <person name="Thomas C.G."/>
            <person name="Felde R.L."/>
            <person name="Korf I.F."/>
            <person name="Cutter A.D."/>
            <person name="Schartner C.M."/>
            <person name="Ralston E.J."/>
            <person name="Meyer B.J."/>
            <person name="Haag E.S."/>
        </authorList>
    </citation>
    <scope>NUCLEOTIDE SEQUENCE [LARGE SCALE GENOMIC DNA]</scope>
    <source>
        <strain evidence="3">JU1422</strain>
    </source>
</reference>
<evidence type="ECO:0000313" key="2">
    <source>
        <dbReference type="EMBL" id="PIC49099.1"/>
    </source>
</evidence>
<dbReference type="CDD" id="cd00121">
    <property type="entry name" value="MATH"/>
    <property type="match status" value="1"/>
</dbReference>
<name>A0A2G5VBC8_9PELO</name>
<dbReference type="PANTHER" id="PTHR22743">
    <property type="entry name" value="MEPRIN/TRAF-LIKE MATH FAMILY-C.ELEGANS"/>
    <property type="match status" value="1"/>
</dbReference>
<dbReference type="EMBL" id="PDUG01000002">
    <property type="protein sequence ID" value="PIC49099.1"/>
    <property type="molecule type" value="Genomic_DNA"/>
</dbReference>
<dbReference type="PANTHER" id="PTHR22743:SF165">
    <property type="entry name" value="BTB AND MATH DOMAIN CONTAINING-RELATED"/>
    <property type="match status" value="1"/>
</dbReference>
<dbReference type="SUPFAM" id="SSF49599">
    <property type="entry name" value="TRAF domain-like"/>
    <property type="match status" value="1"/>
</dbReference>
<comment type="caution">
    <text evidence="2">The sequence shown here is derived from an EMBL/GenBank/DDBJ whole genome shotgun (WGS) entry which is preliminary data.</text>
</comment>
<dbReference type="InterPro" id="IPR011333">
    <property type="entry name" value="SKP1/BTB/POZ_sf"/>
</dbReference>
<dbReference type="OrthoDB" id="6359816at2759"/>
<dbReference type="STRING" id="1611254.A0A2G5VBC8"/>
<dbReference type="Gene3D" id="3.30.710.10">
    <property type="entry name" value="Potassium Channel Kv1.1, Chain A"/>
    <property type="match status" value="1"/>
</dbReference>
<dbReference type="AlphaFoldDB" id="A0A2G5VBC8"/>
<protein>
    <recommendedName>
        <fullName evidence="1">BTB domain-containing protein</fullName>
    </recommendedName>
</protein>
<dbReference type="InterPro" id="IPR000210">
    <property type="entry name" value="BTB/POZ_dom"/>
</dbReference>
<dbReference type="Pfam" id="PF00651">
    <property type="entry name" value="BTB"/>
    <property type="match status" value="1"/>
</dbReference>